<protein>
    <submittedName>
        <fullName evidence="5">Phage integrase SAM-like domain-containing protein</fullName>
    </submittedName>
</protein>
<dbReference type="PANTHER" id="PTHR30349:SF41">
    <property type="entry name" value="INTEGRASE_RECOMBINASE PROTEIN MJ0367-RELATED"/>
    <property type="match status" value="1"/>
</dbReference>
<evidence type="ECO:0000256" key="1">
    <source>
        <dbReference type="ARBA" id="ARBA00008857"/>
    </source>
</evidence>
<evidence type="ECO:0000313" key="5">
    <source>
        <dbReference type="EMBL" id="MEF3078510.1"/>
    </source>
</evidence>
<evidence type="ECO:0000256" key="3">
    <source>
        <dbReference type="ARBA" id="ARBA00023172"/>
    </source>
</evidence>
<dbReference type="Gene3D" id="1.10.443.10">
    <property type="entry name" value="Intergrase catalytic core"/>
    <property type="match status" value="1"/>
</dbReference>
<dbReference type="InterPro" id="IPR010998">
    <property type="entry name" value="Integrase_recombinase_N"/>
</dbReference>
<sequence>MLEKLNRIPKQSKKILLVEYIKKLIDKRTNLPISSNEYWSKGTKNGYENLINHIEKYEERKKLNISLDTMTEELYWDYFKTINDIHKEENGTPYIRTTIAKDCKNLKVIFNCAVEDDIEVGFNFSKKGLKIHLSKPMYETYLTNEQLKKIINADVSHSAELQRAKDYIIISSFTGGLRIGDMKHLHELKVEVIEFEGKHYNTVTTKIRKSKENQDELIVTIPILKPANDILKKYQNKFPKLTSDTNVRKCVTKLLKHLKFENEVLVSYDYYLSDKVIYKKKKQHSVFSPHDCRRTYITNLKQLGIQNDTIEPITHPKMNYKSVLDSYDKSTLKDKAIKLIKAIESSNSKLYKI</sequence>
<keyword evidence="2" id="KW-0238">DNA-binding</keyword>
<evidence type="ECO:0000256" key="2">
    <source>
        <dbReference type="ARBA" id="ARBA00023125"/>
    </source>
</evidence>
<evidence type="ECO:0000313" key="6">
    <source>
        <dbReference type="Proteomes" id="UP001356704"/>
    </source>
</evidence>
<comment type="caution">
    <text evidence="5">The sequence shown here is derived from an EMBL/GenBank/DDBJ whole genome shotgun (WGS) entry which is preliminary data.</text>
</comment>
<dbReference type="InterPro" id="IPR013762">
    <property type="entry name" value="Integrase-like_cat_sf"/>
</dbReference>
<organism evidence="5 6">
    <name type="scientific">Winogradskyella poriferorum</name>
    <dbReference type="NCBI Taxonomy" id="307627"/>
    <lineage>
        <taxon>Bacteria</taxon>
        <taxon>Pseudomonadati</taxon>
        <taxon>Bacteroidota</taxon>
        <taxon>Flavobacteriia</taxon>
        <taxon>Flavobacteriales</taxon>
        <taxon>Flavobacteriaceae</taxon>
        <taxon>Winogradskyella</taxon>
    </lineage>
</organism>
<dbReference type="SUPFAM" id="SSF56349">
    <property type="entry name" value="DNA breaking-rejoining enzymes"/>
    <property type="match status" value="1"/>
</dbReference>
<reference evidence="5 6" key="1">
    <citation type="submission" date="2024-02" db="EMBL/GenBank/DDBJ databases">
        <title>Winogradskyella poriferorum JCM 12885.</title>
        <authorList>
            <person name="Zhang D.-F."/>
            <person name="Fu Z.-Y."/>
        </authorList>
    </citation>
    <scope>NUCLEOTIDE SEQUENCE [LARGE SCALE GENOMIC DNA]</scope>
    <source>
        <strain evidence="5 6">JCM 12885</strain>
    </source>
</reference>
<name>A0ABU7W3F9_9FLAO</name>
<evidence type="ECO:0000259" key="4">
    <source>
        <dbReference type="Pfam" id="PF13102"/>
    </source>
</evidence>
<dbReference type="RefSeq" id="WP_331809349.1">
    <property type="nucleotide sequence ID" value="NZ_JAZHOU010000001.1"/>
</dbReference>
<comment type="similarity">
    <text evidence="1">Belongs to the 'phage' integrase family.</text>
</comment>
<dbReference type="InterPro" id="IPR011010">
    <property type="entry name" value="DNA_brk_join_enz"/>
</dbReference>
<proteinExistence type="inferred from homology"/>
<keyword evidence="3" id="KW-0233">DNA recombination</keyword>
<keyword evidence="6" id="KW-1185">Reference proteome</keyword>
<dbReference type="InterPro" id="IPR025269">
    <property type="entry name" value="SAM-like_dom"/>
</dbReference>
<dbReference type="Gene3D" id="1.10.150.130">
    <property type="match status" value="1"/>
</dbReference>
<dbReference type="InterPro" id="IPR050090">
    <property type="entry name" value="Tyrosine_recombinase_XerCD"/>
</dbReference>
<dbReference type="Proteomes" id="UP001356704">
    <property type="component" value="Unassembled WGS sequence"/>
</dbReference>
<accession>A0ABU7W3F9</accession>
<gene>
    <name evidence="5" type="ORF">V1468_05815</name>
</gene>
<dbReference type="PANTHER" id="PTHR30349">
    <property type="entry name" value="PHAGE INTEGRASE-RELATED"/>
    <property type="match status" value="1"/>
</dbReference>
<feature type="domain" description="Phage integrase SAM-like" evidence="4">
    <location>
        <begin position="17"/>
        <end position="118"/>
    </location>
</feature>
<dbReference type="Pfam" id="PF13102">
    <property type="entry name" value="Phage_int_SAM_5"/>
    <property type="match status" value="1"/>
</dbReference>
<dbReference type="EMBL" id="JAZHOU010000001">
    <property type="protein sequence ID" value="MEF3078510.1"/>
    <property type="molecule type" value="Genomic_DNA"/>
</dbReference>